<evidence type="ECO:0000313" key="10">
    <source>
        <dbReference type="Proteomes" id="UP000214975"/>
    </source>
</evidence>
<keyword evidence="5" id="KW-1133">Transmembrane helix</keyword>
<sequence length="227" mass="25193">MSEEEIDLREILAILRKRWWLILIITVAAVVISGVLSFYVIKPTYQASTSLIVSKSQTAQYSNGQIQFQDVQTNRLLASTYAEIATSRSVLQEAINKLNLNMTTDQLKKNIDVAEEGDTEVINISVKDNNPKTAADIANAVAGSFVDNIVKIMKVDNVSVIDEAIPPTTKISPKPTLNMSIAAILGIMVSIFIIFLLEYFDKTYKNIDDVKKYLDLPVLGVIPELKD</sequence>
<evidence type="ECO:0000259" key="8">
    <source>
        <dbReference type="Pfam" id="PF13807"/>
    </source>
</evidence>
<dbReference type="PANTHER" id="PTHR32309">
    <property type="entry name" value="TYROSINE-PROTEIN KINASE"/>
    <property type="match status" value="1"/>
</dbReference>
<evidence type="ECO:0000256" key="4">
    <source>
        <dbReference type="ARBA" id="ARBA00022692"/>
    </source>
</evidence>
<keyword evidence="6" id="KW-0472">Membrane</keyword>
<evidence type="ECO:0000256" key="1">
    <source>
        <dbReference type="ARBA" id="ARBA00004651"/>
    </source>
</evidence>
<gene>
    <name evidence="9" type="primary">capC</name>
    <name evidence="9" type="ORF">Thert_02800</name>
</gene>
<dbReference type="InterPro" id="IPR032807">
    <property type="entry name" value="GNVR"/>
</dbReference>
<dbReference type="InterPro" id="IPR050445">
    <property type="entry name" value="Bact_polysacc_biosynth/exp"/>
</dbReference>
<dbReference type="EMBL" id="CP016893">
    <property type="protein sequence ID" value="AST58626.1"/>
    <property type="molecule type" value="Genomic_DNA"/>
</dbReference>
<name>A0A223I1K3_THETR</name>
<reference evidence="9 10" key="1">
    <citation type="submission" date="2016-08" db="EMBL/GenBank/DDBJ databases">
        <title>A novel genetic cassette of butanologenic Thermoanaerobacterium thermosaccharolyticum that directly convert cellulose to butanol.</title>
        <authorList>
            <person name="Li T."/>
            <person name="He J."/>
        </authorList>
    </citation>
    <scope>NUCLEOTIDE SEQUENCE [LARGE SCALE GENOMIC DNA]</scope>
    <source>
        <strain evidence="9 10">TG57</strain>
    </source>
</reference>
<proteinExistence type="inferred from homology"/>
<protein>
    <submittedName>
        <fullName evidence="9">Capsular polysaccharide biosynthesis protein</fullName>
    </submittedName>
</protein>
<evidence type="ECO:0000256" key="6">
    <source>
        <dbReference type="ARBA" id="ARBA00023136"/>
    </source>
</evidence>
<accession>A0A223I1K3</accession>
<evidence type="ECO:0000313" key="9">
    <source>
        <dbReference type="EMBL" id="AST58626.1"/>
    </source>
</evidence>
<dbReference type="Pfam" id="PF02706">
    <property type="entry name" value="Wzz"/>
    <property type="match status" value="1"/>
</dbReference>
<dbReference type="Proteomes" id="UP000214975">
    <property type="component" value="Chromosome"/>
</dbReference>
<feature type="domain" description="Tyrosine-protein kinase G-rich" evidence="8">
    <location>
        <begin position="148"/>
        <end position="196"/>
    </location>
</feature>
<dbReference type="Pfam" id="PF13807">
    <property type="entry name" value="GNVR"/>
    <property type="match status" value="1"/>
</dbReference>
<keyword evidence="4" id="KW-0812">Transmembrane</keyword>
<keyword evidence="3" id="KW-1003">Cell membrane</keyword>
<organism evidence="9 10">
    <name type="scientific">Thermoanaerobacterium thermosaccharolyticum</name>
    <name type="common">Clostridium thermosaccharolyticum</name>
    <dbReference type="NCBI Taxonomy" id="1517"/>
    <lineage>
        <taxon>Bacteria</taxon>
        <taxon>Bacillati</taxon>
        <taxon>Bacillota</taxon>
        <taxon>Clostridia</taxon>
        <taxon>Thermoanaerobacterales</taxon>
        <taxon>Thermoanaerobacteraceae</taxon>
        <taxon>Thermoanaerobacterium</taxon>
    </lineage>
</organism>
<dbReference type="PANTHER" id="PTHR32309:SF13">
    <property type="entry name" value="FERRIC ENTEROBACTIN TRANSPORT PROTEIN FEPE"/>
    <property type="match status" value="1"/>
</dbReference>
<evidence type="ECO:0000256" key="5">
    <source>
        <dbReference type="ARBA" id="ARBA00022989"/>
    </source>
</evidence>
<evidence type="ECO:0000256" key="2">
    <source>
        <dbReference type="ARBA" id="ARBA00006683"/>
    </source>
</evidence>
<dbReference type="InterPro" id="IPR003856">
    <property type="entry name" value="LPS_length_determ_N"/>
</dbReference>
<feature type="domain" description="Polysaccharide chain length determinant N-terminal" evidence="7">
    <location>
        <begin position="4"/>
        <end position="98"/>
    </location>
</feature>
<dbReference type="GO" id="GO:0005886">
    <property type="term" value="C:plasma membrane"/>
    <property type="evidence" value="ECO:0007669"/>
    <property type="project" value="UniProtKB-SubCell"/>
</dbReference>
<dbReference type="AlphaFoldDB" id="A0A223I1K3"/>
<comment type="similarity">
    <text evidence="2">Belongs to the CpsC/CapA family.</text>
</comment>
<dbReference type="GO" id="GO:0004713">
    <property type="term" value="F:protein tyrosine kinase activity"/>
    <property type="evidence" value="ECO:0007669"/>
    <property type="project" value="TreeGrafter"/>
</dbReference>
<dbReference type="RefSeq" id="WP_094397836.1">
    <property type="nucleotide sequence ID" value="NZ_CP016893.1"/>
</dbReference>
<evidence type="ECO:0000256" key="3">
    <source>
        <dbReference type="ARBA" id="ARBA00022475"/>
    </source>
</evidence>
<comment type="subcellular location">
    <subcellularLocation>
        <location evidence="1">Cell membrane</location>
        <topology evidence="1">Multi-pass membrane protein</topology>
    </subcellularLocation>
</comment>
<evidence type="ECO:0000259" key="7">
    <source>
        <dbReference type="Pfam" id="PF02706"/>
    </source>
</evidence>